<keyword evidence="3" id="KW-1185">Reference proteome</keyword>
<sequence>MFPVVDQNRQDAHPQTVHVHMHQVCACMHQYFPNYRPHILAPYHIQPVPRPFNMQHYQYTQFNLSPFNIPLMHPGTPMAQATTLAPSTQTASSTLDFGPPPRDRRHFEAAETPTQDPPSADVSKENFFDDCNLTMSNLGDVLQEAHNMSSSTENFTKFLEQGCIVAEKIAIRNQHRPCFKNIQNLCNRTRSEILKPSNTVSNIHSQGIPWATKDFIYAFVRLINCWHMLKGYLDSKDGTLGNIDRELTPEFKNCYLDWEKNTKELAAHMIRIFTNLDNNVSNPNAVTHNKIKQTLPQESTSPKIESSASKVKETTKLNRNVTNTVTAELSDNLLLPESPATPRDEDSDNEGRVYMKPGSYNVPKKNNDSPNSSPSIEFFDTAQNVSAHYKKIAKKKGENGMTSANDKMWQDAQSAVPYLMNKINPPQQVEINDRPAEDVDALKYFVDLNTLDHQASNIQEWLNNNNFFEQQNCSDGLNEATGAATSSGISMGFSEKPVTVLQRSQLVKMGSLVDQDMSFYSQHKGFCKNNGGRVEVQSRTYRKKADSSEKTFGKSTISKKSCPSTWEHEKGGLTPAAWLVMEDILKILEQEEFAKRVDCSDVGLNDKVRIVSF</sequence>
<reference evidence="2 3" key="1">
    <citation type="submission" date="2015-09" db="EMBL/GenBank/DDBJ databases">
        <title>Draft genome of the scarab beetle Oryctes borbonicus.</title>
        <authorList>
            <person name="Meyer J.M."/>
            <person name="Markov G.V."/>
            <person name="Baskaran P."/>
            <person name="Herrmann M."/>
            <person name="Sommer R.J."/>
            <person name="Roedelsperger C."/>
        </authorList>
    </citation>
    <scope>NUCLEOTIDE SEQUENCE [LARGE SCALE GENOMIC DNA]</scope>
    <source>
        <strain evidence="2">OB123</strain>
        <tissue evidence="2">Whole animal</tissue>
    </source>
</reference>
<proteinExistence type="predicted"/>
<feature type="region of interest" description="Disordered" evidence="1">
    <location>
        <begin position="80"/>
        <end position="122"/>
    </location>
</feature>
<protein>
    <submittedName>
        <fullName evidence="2">Uncharacterized protein</fullName>
    </submittedName>
</protein>
<gene>
    <name evidence="2" type="ORF">AMK59_5524</name>
</gene>
<feature type="region of interest" description="Disordered" evidence="1">
    <location>
        <begin position="292"/>
        <end position="377"/>
    </location>
</feature>
<dbReference type="AlphaFoldDB" id="A0A0T6B3P4"/>
<dbReference type="EMBL" id="LJIG01016045">
    <property type="protein sequence ID" value="KRT81781.1"/>
    <property type="molecule type" value="Genomic_DNA"/>
</dbReference>
<evidence type="ECO:0000256" key="1">
    <source>
        <dbReference type="SAM" id="MobiDB-lite"/>
    </source>
</evidence>
<dbReference type="Proteomes" id="UP000051574">
    <property type="component" value="Unassembled WGS sequence"/>
</dbReference>
<feature type="compositionally biased region" description="Polar residues" evidence="1">
    <location>
        <begin position="292"/>
        <end position="309"/>
    </location>
</feature>
<comment type="caution">
    <text evidence="2">The sequence shown here is derived from an EMBL/GenBank/DDBJ whole genome shotgun (WGS) entry which is preliminary data.</text>
</comment>
<feature type="compositionally biased region" description="Polar residues" evidence="1">
    <location>
        <begin position="80"/>
        <end position="95"/>
    </location>
</feature>
<feature type="compositionally biased region" description="Low complexity" evidence="1">
    <location>
        <begin position="361"/>
        <end position="375"/>
    </location>
</feature>
<feature type="compositionally biased region" description="Polar residues" evidence="1">
    <location>
        <begin position="317"/>
        <end position="329"/>
    </location>
</feature>
<evidence type="ECO:0000313" key="3">
    <source>
        <dbReference type="Proteomes" id="UP000051574"/>
    </source>
</evidence>
<name>A0A0T6B3P4_9SCAR</name>
<accession>A0A0T6B3P4</accession>
<evidence type="ECO:0000313" key="2">
    <source>
        <dbReference type="EMBL" id="KRT81781.1"/>
    </source>
</evidence>
<organism evidence="2 3">
    <name type="scientific">Oryctes borbonicus</name>
    <dbReference type="NCBI Taxonomy" id="1629725"/>
    <lineage>
        <taxon>Eukaryota</taxon>
        <taxon>Metazoa</taxon>
        <taxon>Ecdysozoa</taxon>
        <taxon>Arthropoda</taxon>
        <taxon>Hexapoda</taxon>
        <taxon>Insecta</taxon>
        <taxon>Pterygota</taxon>
        <taxon>Neoptera</taxon>
        <taxon>Endopterygota</taxon>
        <taxon>Coleoptera</taxon>
        <taxon>Polyphaga</taxon>
        <taxon>Scarabaeiformia</taxon>
        <taxon>Scarabaeidae</taxon>
        <taxon>Dynastinae</taxon>
        <taxon>Oryctes</taxon>
    </lineage>
</organism>
<dbReference type="OrthoDB" id="1742084at2759"/>